<name>A0A9D4BXB9_DREPO</name>
<dbReference type="AlphaFoldDB" id="A0A9D4BXB9"/>
<reference evidence="1" key="1">
    <citation type="journal article" date="2019" name="bioRxiv">
        <title>The Genome of the Zebra Mussel, Dreissena polymorpha: A Resource for Invasive Species Research.</title>
        <authorList>
            <person name="McCartney M.A."/>
            <person name="Auch B."/>
            <person name="Kono T."/>
            <person name="Mallez S."/>
            <person name="Zhang Y."/>
            <person name="Obille A."/>
            <person name="Becker A."/>
            <person name="Abrahante J.E."/>
            <person name="Garbe J."/>
            <person name="Badalamenti J.P."/>
            <person name="Herman A."/>
            <person name="Mangelson H."/>
            <person name="Liachko I."/>
            <person name="Sullivan S."/>
            <person name="Sone E.D."/>
            <person name="Koren S."/>
            <person name="Silverstein K.A.T."/>
            <person name="Beckman K.B."/>
            <person name="Gohl D.M."/>
        </authorList>
    </citation>
    <scope>NUCLEOTIDE SEQUENCE</scope>
    <source>
        <strain evidence="1">Duluth1</strain>
        <tissue evidence="1">Whole animal</tissue>
    </source>
</reference>
<comment type="caution">
    <text evidence="1">The sequence shown here is derived from an EMBL/GenBank/DDBJ whole genome shotgun (WGS) entry which is preliminary data.</text>
</comment>
<reference evidence="1" key="2">
    <citation type="submission" date="2020-11" db="EMBL/GenBank/DDBJ databases">
        <authorList>
            <person name="McCartney M.A."/>
            <person name="Auch B."/>
            <person name="Kono T."/>
            <person name="Mallez S."/>
            <person name="Becker A."/>
            <person name="Gohl D.M."/>
            <person name="Silverstein K.A.T."/>
            <person name="Koren S."/>
            <person name="Bechman K.B."/>
            <person name="Herman A."/>
            <person name="Abrahante J.E."/>
            <person name="Garbe J."/>
        </authorList>
    </citation>
    <scope>NUCLEOTIDE SEQUENCE</scope>
    <source>
        <strain evidence="1">Duluth1</strain>
        <tissue evidence="1">Whole animal</tissue>
    </source>
</reference>
<protein>
    <submittedName>
        <fullName evidence="1">Uncharacterized protein</fullName>
    </submittedName>
</protein>
<evidence type="ECO:0000313" key="1">
    <source>
        <dbReference type="EMBL" id="KAH3711648.1"/>
    </source>
</evidence>
<gene>
    <name evidence="1" type="ORF">DPMN_071319</name>
</gene>
<proteinExistence type="predicted"/>
<accession>A0A9D4BXB9</accession>
<dbReference type="Proteomes" id="UP000828390">
    <property type="component" value="Unassembled WGS sequence"/>
</dbReference>
<sequence length="64" mass="7226">MVLPHRSWMQRVSCTIAGKMFQDVGIVGKARKLAIKKVLQAAERSSSRLWLRRNASSWKPSTNG</sequence>
<keyword evidence="2" id="KW-1185">Reference proteome</keyword>
<evidence type="ECO:0000313" key="2">
    <source>
        <dbReference type="Proteomes" id="UP000828390"/>
    </source>
</evidence>
<dbReference type="EMBL" id="JAIWYP010000014">
    <property type="protein sequence ID" value="KAH3711648.1"/>
    <property type="molecule type" value="Genomic_DNA"/>
</dbReference>
<organism evidence="1 2">
    <name type="scientific">Dreissena polymorpha</name>
    <name type="common">Zebra mussel</name>
    <name type="synonym">Mytilus polymorpha</name>
    <dbReference type="NCBI Taxonomy" id="45954"/>
    <lineage>
        <taxon>Eukaryota</taxon>
        <taxon>Metazoa</taxon>
        <taxon>Spiralia</taxon>
        <taxon>Lophotrochozoa</taxon>
        <taxon>Mollusca</taxon>
        <taxon>Bivalvia</taxon>
        <taxon>Autobranchia</taxon>
        <taxon>Heteroconchia</taxon>
        <taxon>Euheterodonta</taxon>
        <taxon>Imparidentia</taxon>
        <taxon>Neoheterodontei</taxon>
        <taxon>Myida</taxon>
        <taxon>Dreissenoidea</taxon>
        <taxon>Dreissenidae</taxon>
        <taxon>Dreissena</taxon>
    </lineage>
</organism>